<feature type="binding site" evidence="17">
    <location>
        <position position="773"/>
    </location>
    <ligand>
        <name>[4Fe-4S] cluster</name>
        <dbReference type="ChEBI" id="CHEBI:49883"/>
    </ligand>
</feature>
<comment type="cofactor">
    <cofactor evidence="17">
        <name>[4Fe-4S] cluster</name>
        <dbReference type="ChEBI" id="CHEBI:49883"/>
    </cofactor>
    <text evidence="17">Binds 1 [4Fe-4S] cluster per subunit.</text>
</comment>
<sequence>MLEAYRQHVEERAAEGVPPKPLTAEQVASLVELLKTPPAGEEEFILDLITNRVPPGVDEAAYVKAGFLTAIAKGEASSPLIDKIHAVKLLGTMQGGYNIVSMVELLDNEELAREAGEQLKHTLLMFDAFHDVESRAKNGNSVAKEVIQSWADAEWFLSKPALAEKITLSVFKVPGETNTDDLSPAPDAWSRPDIPLHANAMLKNERDGIEPVVPGTTGPLKQIEDVKAKGFPVVYVGDVVGTGSSRKSATNSVLWFFGDDIPYAPNKRAGGFCFGSKIAPIFFNTMEDSGALPVEMDVTHLNMGDVIDVYPYAGKVCKHDSDDVITTFELKTQLILDEVRAGGRIPLIIGRGLTGKARESLGLPTSDVFRLPDQPKDTGKGFTLAQKMVGKACGLDGVRPGMYCEPKMTTVGSQDTTGPMTRDELKDLACLGFQADLVMQSFCHTAAYPKPVDVDTHHTLPDFIMNRGGVSLRPGDGIIHSWLNRMLLPDTVGTGGDSHTRFPLGISFPAGSGLVAFAAATGVMPLDMPESVLVRFKGKRQPGVTLRDLVHAIPLYAIKQGLLTVDKSNKKNAFSGRVLEIEGLEDLTVEQAFELSDASAERSAAGCTITLSEESVTEYLKSNITLLKWMMGNGYGDERTISRRIEGMEAWLANPSLMRADQDAEYTEVIEIDLAEIKEPVLCAPNDPDDARLLSEVAGQKIDEVFIGSCMTNIGHFRAAGKLLEKQPAGSLKTRLWLAPPTKMDQHQLTEEGYYGIYGRAGARMEMPGCSLCMGNQARVAAKSTVVSTSTRNFPNRLGDGANVYLASAELAAVAAVEGRLPSVEEYQRYMGEFDAMAGEIYRYMNFHEIEEYQKIASNVIPVAQEA</sequence>
<evidence type="ECO:0000256" key="9">
    <source>
        <dbReference type="ARBA" id="ARBA00022532"/>
    </source>
</evidence>
<dbReference type="InterPro" id="IPR015931">
    <property type="entry name" value="Acnase/IPM_dHydase_lsu_aba_1/3"/>
</dbReference>
<evidence type="ECO:0000256" key="15">
    <source>
        <dbReference type="ARBA" id="ARBA00023501"/>
    </source>
</evidence>
<dbReference type="PANTHER" id="PTHR43160">
    <property type="entry name" value="ACONITATE HYDRATASE B"/>
    <property type="match status" value="1"/>
</dbReference>
<comment type="pathway">
    <text evidence="2 16">Carbohydrate metabolism; tricarboxylic acid cycle; isocitrate from oxaloacetate: step 2/2.</text>
</comment>
<feature type="binding site" evidence="18">
    <location>
        <begin position="414"/>
        <end position="416"/>
    </location>
    <ligand>
        <name>substrate</name>
    </ligand>
</feature>
<keyword evidence="13 17" id="KW-0411">Iron-sulfur</keyword>
<dbReference type="InterPro" id="IPR036008">
    <property type="entry name" value="Aconitase_4Fe-4S_dom"/>
</dbReference>
<dbReference type="PIRSF" id="PIRSF036687">
    <property type="entry name" value="AcnB"/>
    <property type="match status" value="1"/>
</dbReference>
<dbReference type="Gene3D" id="1.25.40.310">
    <property type="entry name" value="Aconitate B, HEAT-like domain"/>
    <property type="match status" value="1"/>
</dbReference>
<accession>A0A558J597</accession>
<dbReference type="NCBIfam" id="TIGR00117">
    <property type="entry name" value="acnB"/>
    <property type="match status" value="1"/>
</dbReference>
<evidence type="ECO:0000259" key="20">
    <source>
        <dbReference type="Pfam" id="PF06434"/>
    </source>
</evidence>
<evidence type="ECO:0000256" key="8">
    <source>
        <dbReference type="ARBA" id="ARBA00022485"/>
    </source>
</evidence>
<evidence type="ECO:0000259" key="19">
    <source>
        <dbReference type="Pfam" id="PF00330"/>
    </source>
</evidence>
<evidence type="ECO:0000256" key="7">
    <source>
        <dbReference type="ARBA" id="ARBA00019379"/>
    </source>
</evidence>
<evidence type="ECO:0000256" key="13">
    <source>
        <dbReference type="ARBA" id="ARBA00023014"/>
    </source>
</evidence>
<evidence type="ECO:0000256" key="11">
    <source>
        <dbReference type="ARBA" id="ARBA00022884"/>
    </source>
</evidence>
<feature type="binding site" evidence="18">
    <location>
        <position position="797"/>
    </location>
    <ligand>
        <name>substrate</name>
    </ligand>
</feature>
<dbReference type="GO" id="GO:0003994">
    <property type="term" value="F:aconitate hydratase activity"/>
    <property type="evidence" value="ECO:0007669"/>
    <property type="project" value="UniProtKB-EC"/>
</dbReference>
<feature type="binding site" evidence="17">
    <location>
        <position position="770"/>
    </location>
    <ligand>
        <name>[4Fe-4S] cluster</name>
        <dbReference type="ChEBI" id="CHEBI:49883"/>
    </ligand>
</feature>
<evidence type="ECO:0000256" key="5">
    <source>
        <dbReference type="ARBA" id="ARBA00012926"/>
    </source>
</evidence>
<feature type="binding site" evidence="18">
    <location>
        <position position="792"/>
    </location>
    <ligand>
        <name>substrate</name>
    </ligand>
</feature>
<organism evidence="22 23">
    <name type="scientific">Vreelandella titanicae</name>
    <dbReference type="NCBI Taxonomy" id="664683"/>
    <lineage>
        <taxon>Bacteria</taxon>
        <taxon>Pseudomonadati</taxon>
        <taxon>Pseudomonadota</taxon>
        <taxon>Gammaproteobacteria</taxon>
        <taxon>Oceanospirillales</taxon>
        <taxon>Halomonadaceae</taxon>
        <taxon>Vreelandella</taxon>
    </lineage>
</organism>
<dbReference type="CDD" id="cd01576">
    <property type="entry name" value="AcnB_Swivel"/>
    <property type="match status" value="1"/>
</dbReference>
<evidence type="ECO:0000256" key="14">
    <source>
        <dbReference type="ARBA" id="ARBA00023239"/>
    </source>
</evidence>
<dbReference type="GO" id="GO:0051539">
    <property type="term" value="F:4 iron, 4 sulfur cluster binding"/>
    <property type="evidence" value="ECO:0007669"/>
    <property type="project" value="UniProtKB-KW"/>
</dbReference>
<dbReference type="SUPFAM" id="SSF74778">
    <property type="entry name" value="Aconitase B, N-terminal domain"/>
    <property type="match status" value="1"/>
</dbReference>
<dbReference type="GO" id="GO:0005829">
    <property type="term" value="C:cytosol"/>
    <property type="evidence" value="ECO:0007669"/>
    <property type="project" value="InterPro"/>
</dbReference>
<dbReference type="NCBIfam" id="NF006690">
    <property type="entry name" value="PRK09238.1"/>
    <property type="match status" value="1"/>
</dbReference>
<keyword evidence="12 17" id="KW-0408">Iron</keyword>
<dbReference type="InterPro" id="IPR018136">
    <property type="entry name" value="Aconitase_4Fe-4S_BS"/>
</dbReference>
<dbReference type="GO" id="GO:0006099">
    <property type="term" value="P:tricarboxylic acid cycle"/>
    <property type="evidence" value="ECO:0007669"/>
    <property type="project" value="UniProtKB-UniPathway"/>
</dbReference>
<dbReference type="FunFam" id="1.25.40.310:FF:000001">
    <property type="entry name" value="Aconitate hydratase B"/>
    <property type="match status" value="1"/>
</dbReference>
<evidence type="ECO:0000256" key="2">
    <source>
        <dbReference type="ARBA" id="ARBA00004717"/>
    </source>
</evidence>
<evidence type="ECO:0000313" key="23">
    <source>
        <dbReference type="Proteomes" id="UP000317288"/>
    </source>
</evidence>
<feature type="binding site" evidence="17">
    <location>
        <position position="710"/>
    </location>
    <ligand>
        <name>[4Fe-4S] cluster</name>
        <dbReference type="ChEBI" id="CHEBI:49883"/>
    </ligand>
</feature>
<dbReference type="EC" id="4.2.1.3" evidence="5 16"/>
<keyword evidence="14 16" id="KW-0456">Lyase</keyword>
<gene>
    <name evidence="22" type="primary">acnB</name>
    <name evidence="22" type="ORF">FQP89_17480</name>
</gene>
<dbReference type="FunFam" id="3.20.19.10:FF:000004">
    <property type="entry name" value="Aconitate hydratase B"/>
    <property type="match status" value="1"/>
</dbReference>
<dbReference type="RefSeq" id="WP_035579611.1">
    <property type="nucleotide sequence ID" value="NZ_VNFE01000005.1"/>
</dbReference>
<proteinExistence type="inferred from homology"/>
<dbReference type="CDD" id="cd01581">
    <property type="entry name" value="AcnB"/>
    <property type="match status" value="1"/>
</dbReference>
<dbReference type="InterPro" id="IPR050926">
    <property type="entry name" value="Aconitase/IPM_isomerase"/>
</dbReference>
<feature type="binding site" evidence="18">
    <location>
        <position position="498"/>
    </location>
    <ligand>
        <name>substrate</name>
    </ligand>
</feature>
<dbReference type="Gene3D" id="3.40.1060.10">
    <property type="entry name" value="Aconitase, Domain 2"/>
    <property type="match status" value="1"/>
</dbReference>
<comment type="catalytic activity">
    <reaction evidence="1 16">
        <text>(2S,3R)-3-hydroxybutane-1,2,3-tricarboxylate = 2-methyl-cis-aconitate + H2O</text>
        <dbReference type="Rhea" id="RHEA:17941"/>
        <dbReference type="ChEBI" id="CHEBI:15377"/>
        <dbReference type="ChEBI" id="CHEBI:57429"/>
        <dbReference type="ChEBI" id="CHEBI:57872"/>
        <dbReference type="EC" id="4.2.1.99"/>
    </reaction>
</comment>
<dbReference type="UniPathway" id="UPA00223">
    <property type="reaction ID" value="UER00718"/>
</dbReference>
<feature type="binding site" evidence="18">
    <location>
        <begin position="244"/>
        <end position="246"/>
    </location>
    <ligand>
        <name>substrate</name>
    </ligand>
</feature>
<dbReference type="Gene3D" id="3.20.19.10">
    <property type="entry name" value="Aconitase, domain 4"/>
    <property type="match status" value="1"/>
</dbReference>
<dbReference type="InterPro" id="IPR015928">
    <property type="entry name" value="Aconitase/3IPM_dehydase_swvl"/>
</dbReference>
<comment type="catalytic activity">
    <reaction evidence="15 16">
        <text>citrate = D-threo-isocitrate</text>
        <dbReference type="Rhea" id="RHEA:10336"/>
        <dbReference type="ChEBI" id="CHEBI:15562"/>
        <dbReference type="ChEBI" id="CHEBI:16947"/>
        <dbReference type="EC" id="4.2.1.3"/>
    </reaction>
</comment>
<dbReference type="UniPathway" id="UPA00946"/>
<evidence type="ECO:0000256" key="4">
    <source>
        <dbReference type="ARBA" id="ARBA00007185"/>
    </source>
</evidence>
<reference evidence="22 23" key="1">
    <citation type="submission" date="2019-07" db="EMBL/GenBank/DDBJ databases">
        <title>Diversity of Bacteria from Kongsfjorden, Arctic.</title>
        <authorList>
            <person name="Yu Y."/>
        </authorList>
    </citation>
    <scope>NUCLEOTIDE SEQUENCE [LARGE SCALE GENOMIC DNA]</scope>
    <source>
        <strain evidence="22 23">SM1922</strain>
    </source>
</reference>
<dbReference type="InterPro" id="IPR001030">
    <property type="entry name" value="Acoase/IPM_deHydtase_lsu_aba"/>
</dbReference>
<dbReference type="GO" id="GO:0046872">
    <property type="term" value="F:metal ion binding"/>
    <property type="evidence" value="ECO:0007669"/>
    <property type="project" value="UniProtKB-KW"/>
</dbReference>
<dbReference type="EMBL" id="VNFE01000005">
    <property type="protein sequence ID" value="TVU88828.1"/>
    <property type="molecule type" value="Genomic_DNA"/>
</dbReference>
<evidence type="ECO:0000256" key="10">
    <source>
        <dbReference type="ARBA" id="ARBA00022723"/>
    </source>
</evidence>
<dbReference type="InterPro" id="IPR015933">
    <property type="entry name" value="Aconitase_B_HEAT-like_dom"/>
</dbReference>
<evidence type="ECO:0000256" key="17">
    <source>
        <dbReference type="PIRSR" id="PIRSR036687-1"/>
    </source>
</evidence>
<feature type="domain" description="Aconitase B swivel" evidence="20">
    <location>
        <begin position="169"/>
        <end position="382"/>
    </location>
</feature>
<keyword evidence="9 16" id="KW-0816">Tricarboxylic acid cycle</keyword>
<dbReference type="GO" id="GO:0019629">
    <property type="term" value="P:propionate catabolic process, 2-methylcitrate cycle"/>
    <property type="evidence" value="ECO:0007669"/>
    <property type="project" value="TreeGrafter"/>
</dbReference>
<keyword evidence="11" id="KW-0694">RNA-binding</keyword>
<feature type="domain" description="Aconitase/3-isopropylmalate dehydratase large subunit alpha/beta/alpha" evidence="19">
    <location>
        <begin position="472"/>
        <end position="819"/>
    </location>
</feature>
<dbReference type="FunFam" id="3.30.499.10:FF:000001">
    <property type="entry name" value="Aconitate hydratase B"/>
    <property type="match status" value="1"/>
</dbReference>
<dbReference type="InterPro" id="IPR036288">
    <property type="entry name" value="Aconitase_B_HEAT-like_dom_sf"/>
</dbReference>
<name>A0A558J597_9GAMM</name>
<dbReference type="SUPFAM" id="SSF53732">
    <property type="entry name" value="Aconitase iron-sulfur domain"/>
    <property type="match status" value="1"/>
</dbReference>
<evidence type="ECO:0000256" key="1">
    <source>
        <dbReference type="ARBA" id="ARBA00000118"/>
    </source>
</evidence>
<dbReference type="Pfam" id="PF00330">
    <property type="entry name" value="Aconitase"/>
    <property type="match status" value="1"/>
</dbReference>
<evidence type="ECO:0000256" key="3">
    <source>
        <dbReference type="ARBA" id="ARBA00005026"/>
    </source>
</evidence>
<comment type="pathway">
    <text evidence="3">Organic acid metabolism; propanoate degradation.</text>
</comment>
<evidence type="ECO:0000256" key="12">
    <source>
        <dbReference type="ARBA" id="ARBA00023004"/>
    </source>
</evidence>
<protein>
    <recommendedName>
        <fullName evidence="7 16">Aconitate hydratase B</fullName>
        <ecNumber evidence="5 16">4.2.1.3</ecNumber>
        <ecNumber evidence="6 16">4.2.1.99</ecNumber>
    </recommendedName>
    <alternativeName>
        <fullName evidence="16">2-methylisocitrate dehydratase</fullName>
    </alternativeName>
</protein>
<comment type="similarity">
    <text evidence="4 16">Belongs to the aconitase/IPM isomerase family.</text>
</comment>
<dbReference type="FunFam" id="3.30.499.10:FF:000008">
    <property type="entry name" value="Aconitate hydratase B"/>
    <property type="match status" value="1"/>
</dbReference>
<dbReference type="SUPFAM" id="SSF52016">
    <property type="entry name" value="LeuD/IlvD-like"/>
    <property type="match status" value="1"/>
</dbReference>
<keyword evidence="10 17" id="KW-0479">Metal-binding</keyword>
<feature type="domain" description="Aconitase B HEAT-like" evidence="21">
    <location>
        <begin position="4"/>
        <end position="156"/>
    </location>
</feature>
<evidence type="ECO:0000256" key="16">
    <source>
        <dbReference type="PIRNR" id="PIRNR036687"/>
    </source>
</evidence>
<dbReference type="Pfam" id="PF06434">
    <property type="entry name" value="Aconitase_2_N"/>
    <property type="match status" value="1"/>
</dbReference>
<evidence type="ECO:0000256" key="6">
    <source>
        <dbReference type="ARBA" id="ARBA00013250"/>
    </source>
</evidence>
<evidence type="ECO:0000313" key="22">
    <source>
        <dbReference type="EMBL" id="TVU88828.1"/>
    </source>
</evidence>
<feature type="binding site" evidence="18">
    <location>
        <position position="191"/>
    </location>
    <ligand>
        <name>substrate</name>
    </ligand>
</feature>
<dbReference type="GO" id="GO:0003730">
    <property type="term" value="F:mRNA 3'-UTR binding"/>
    <property type="evidence" value="ECO:0007669"/>
    <property type="project" value="UniProtKB-ARBA"/>
</dbReference>
<keyword evidence="8 17" id="KW-0004">4Fe-4S</keyword>
<dbReference type="InterPro" id="IPR015932">
    <property type="entry name" value="Aconitase_dom2"/>
</dbReference>
<dbReference type="PANTHER" id="PTHR43160:SF4">
    <property type="entry name" value="ACONITATE HYDRATASE B"/>
    <property type="match status" value="1"/>
</dbReference>
<comment type="caution">
    <text evidence="22">The sequence shown here is derived from an EMBL/GenBank/DDBJ whole genome shotgun (WGS) entry which is preliminary data.</text>
</comment>
<dbReference type="AlphaFoldDB" id="A0A558J597"/>
<dbReference type="GO" id="GO:0047456">
    <property type="term" value="F:2-methylisocitrate dehydratase activity"/>
    <property type="evidence" value="ECO:0007669"/>
    <property type="project" value="UniProtKB-EC"/>
</dbReference>
<evidence type="ECO:0000256" key="18">
    <source>
        <dbReference type="PIRSR" id="PIRSR036687-2"/>
    </source>
</evidence>
<dbReference type="Pfam" id="PF11791">
    <property type="entry name" value="Aconitase_B_N"/>
    <property type="match status" value="1"/>
</dbReference>
<evidence type="ECO:0000259" key="21">
    <source>
        <dbReference type="Pfam" id="PF11791"/>
    </source>
</evidence>
<dbReference type="Gene3D" id="3.30.499.10">
    <property type="entry name" value="Aconitase, domain 3"/>
    <property type="match status" value="2"/>
</dbReference>
<dbReference type="InterPro" id="IPR015929">
    <property type="entry name" value="Aconitase_B_swivel"/>
</dbReference>
<dbReference type="PROSITE" id="PS00450">
    <property type="entry name" value="ACONITASE_1"/>
    <property type="match status" value="1"/>
</dbReference>
<dbReference type="Proteomes" id="UP000317288">
    <property type="component" value="Unassembled WGS sequence"/>
</dbReference>
<dbReference type="EC" id="4.2.1.99" evidence="6 16"/>
<dbReference type="InterPro" id="IPR004406">
    <property type="entry name" value="Aconitase_B"/>
</dbReference>